<dbReference type="Proteomes" id="UP000245462">
    <property type="component" value="Unassembled WGS sequence"/>
</dbReference>
<evidence type="ECO:0000313" key="2">
    <source>
        <dbReference type="EMBL" id="PVZ12723.1"/>
    </source>
</evidence>
<name>A0A2U1FKH6_9PORP</name>
<evidence type="ECO:0000256" key="1">
    <source>
        <dbReference type="SAM" id="MobiDB-lite"/>
    </source>
</evidence>
<evidence type="ECO:0000313" key="3">
    <source>
        <dbReference type="Proteomes" id="UP000245462"/>
    </source>
</evidence>
<comment type="caution">
    <text evidence="2">The sequence shown here is derived from an EMBL/GenBank/DDBJ whole genome shotgun (WGS) entry which is preliminary data.</text>
</comment>
<reference evidence="2 3" key="1">
    <citation type="submission" date="2018-04" db="EMBL/GenBank/DDBJ databases">
        <title>Genomic Encyclopedia of Type Strains, Phase IV (KMG-IV): sequencing the most valuable type-strain genomes for metagenomic binning, comparative biology and taxonomic classification.</title>
        <authorList>
            <person name="Goeker M."/>
        </authorList>
    </citation>
    <scope>NUCLEOTIDE SEQUENCE [LARGE SCALE GENOMIC DNA]</scope>
    <source>
        <strain evidence="2 3">DSM 28520</strain>
    </source>
</reference>
<dbReference type="EMBL" id="QEKY01000004">
    <property type="protein sequence ID" value="PVZ12723.1"/>
    <property type="molecule type" value="Genomic_DNA"/>
</dbReference>
<gene>
    <name evidence="2" type="ORF">C7382_10430</name>
</gene>
<sequence length="92" mass="10526">MDDTFTSHDVIKALITKDKVKWDEFVEAYAKSGREKKQKEQIAVQQIGCYLGRNAKNLNLSNEGKEKNHKIPGLEGHNPREATKWSKQKGDK</sequence>
<dbReference type="AlphaFoldDB" id="A0A2U1FKH6"/>
<feature type="region of interest" description="Disordered" evidence="1">
    <location>
        <begin position="60"/>
        <end position="92"/>
    </location>
</feature>
<organism evidence="2 3">
    <name type="scientific">Porphyromonas loveana</name>
    <dbReference type="NCBI Taxonomy" id="1884669"/>
    <lineage>
        <taxon>Bacteria</taxon>
        <taxon>Pseudomonadati</taxon>
        <taxon>Bacteroidota</taxon>
        <taxon>Bacteroidia</taxon>
        <taxon>Bacteroidales</taxon>
        <taxon>Porphyromonadaceae</taxon>
        <taxon>Porphyromonas</taxon>
    </lineage>
</organism>
<proteinExistence type="predicted"/>
<accession>A0A2U1FKH6</accession>
<keyword evidence="3" id="KW-1185">Reference proteome</keyword>
<feature type="compositionally biased region" description="Basic and acidic residues" evidence="1">
    <location>
        <begin position="77"/>
        <end position="92"/>
    </location>
</feature>
<protein>
    <submittedName>
        <fullName evidence="2">Uncharacterized protein</fullName>
    </submittedName>
</protein>